<dbReference type="GO" id="GO:0016020">
    <property type="term" value="C:membrane"/>
    <property type="evidence" value="ECO:0007669"/>
    <property type="project" value="UniProtKB-SubCell"/>
</dbReference>
<feature type="disulfide bond" evidence="9">
    <location>
        <begin position="1560"/>
        <end position="1575"/>
    </location>
</feature>
<dbReference type="SUPFAM" id="SSF57424">
    <property type="entry name" value="LDL receptor-like module"/>
    <property type="match status" value="1"/>
</dbReference>
<accession>A0A267H1L6</accession>
<feature type="compositionally biased region" description="Low complexity" evidence="10">
    <location>
        <begin position="1717"/>
        <end position="1731"/>
    </location>
</feature>
<gene>
    <name evidence="13" type="ORF">BOX15_Mlig019139g1</name>
</gene>
<evidence type="ECO:0000256" key="6">
    <source>
        <dbReference type="ARBA" id="ARBA00023157"/>
    </source>
</evidence>
<evidence type="ECO:0000256" key="3">
    <source>
        <dbReference type="ARBA" id="ARBA00022583"/>
    </source>
</evidence>
<evidence type="ECO:0000256" key="10">
    <source>
        <dbReference type="SAM" id="MobiDB-lite"/>
    </source>
</evidence>
<dbReference type="PRINTS" id="PR00261">
    <property type="entry name" value="LDLRECEPTOR"/>
</dbReference>
<dbReference type="PROSITE" id="PS50068">
    <property type="entry name" value="LDLRA_2"/>
    <property type="match status" value="1"/>
</dbReference>
<dbReference type="SMART" id="SM00181">
    <property type="entry name" value="EGF"/>
    <property type="match status" value="4"/>
</dbReference>
<evidence type="ECO:0000256" key="11">
    <source>
        <dbReference type="SAM" id="Phobius"/>
    </source>
</evidence>
<dbReference type="InterPro" id="IPR050778">
    <property type="entry name" value="Cueball_EGF_LRP_Nidogen"/>
</dbReference>
<dbReference type="STRING" id="282301.A0A267H1L6"/>
<evidence type="ECO:0000256" key="9">
    <source>
        <dbReference type="PROSITE-ProRule" id="PRU00124"/>
    </source>
</evidence>
<dbReference type="CDD" id="cd00112">
    <property type="entry name" value="LDLa"/>
    <property type="match status" value="1"/>
</dbReference>
<protein>
    <recommendedName>
        <fullName evidence="12">EGF-like domain-containing protein</fullName>
    </recommendedName>
</protein>
<keyword evidence="8" id="KW-0325">Glycoprotein</keyword>
<dbReference type="EMBL" id="NIVC01000061">
    <property type="protein sequence ID" value="PAA92191.1"/>
    <property type="molecule type" value="Genomic_DNA"/>
</dbReference>
<dbReference type="InterPro" id="IPR011042">
    <property type="entry name" value="6-blade_b-propeller_TolB-like"/>
</dbReference>
<comment type="caution">
    <text evidence="13">The sequence shown here is derived from an EMBL/GenBank/DDBJ whole genome shotgun (WGS) entry which is preliminary data.</text>
</comment>
<keyword evidence="4" id="KW-0677">Repeat</keyword>
<dbReference type="PANTHER" id="PTHR46513:SF13">
    <property type="entry name" value="EGF-LIKE DOMAIN-CONTAINING PROTEIN"/>
    <property type="match status" value="1"/>
</dbReference>
<feature type="region of interest" description="Disordered" evidence="10">
    <location>
        <begin position="1860"/>
        <end position="2010"/>
    </location>
</feature>
<keyword evidence="6 9" id="KW-1015">Disulfide bond</keyword>
<evidence type="ECO:0000256" key="2">
    <source>
        <dbReference type="ARBA" id="ARBA00022536"/>
    </source>
</evidence>
<dbReference type="PROSITE" id="PS01209">
    <property type="entry name" value="LDLRA_1"/>
    <property type="match status" value="1"/>
</dbReference>
<dbReference type="SMART" id="SM00192">
    <property type="entry name" value="LDLa"/>
    <property type="match status" value="2"/>
</dbReference>
<feature type="region of interest" description="Disordered" evidence="10">
    <location>
        <begin position="1715"/>
        <end position="1762"/>
    </location>
</feature>
<dbReference type="InterPro" id="IPR023415">
    <property type="entry name" value="LDLR_class-A_CS"/>
</dbReference>
<reference evidence="13 14" key="1">
    <citation type="submission" date="2017-06" db="EMBL/GenBank/DDBJ databases">
        <title>A platform for efficient transgenesis in Macrostomum lignano, a flatworm model organism for stem cell research.</title>
        <authorList>
            <person name="Berezikov E."/>
        </authorList>
    </citation>
    <scope>NUCLEOTIDE SEQUENCE [LARGE SCALE GENOMIC DNA]</scope>
    <source>
        <strain evidence="13">DV1</strain>
        <tissue evidence="13">Whole organism</tissue>
    </source>
</reference>
<dbReference type="InterPro" id="IPR036055">
    <property type="entry name" value="LDL_receptor-like_sf"/>
</dbReference>
<organism evidence="13 14">
    <name type="scientific">Macrostomum lignano</name>
    <dbReference type="NCBI Taxonomy" id="282301"/>
    <lineage>
        <taxon>Eukaryota</taxon>
        <taxon>Metazoa</taxon>
        <taxon>Spiralia</taxon>
        <taxon>Lophotrochozoa</taxon>
        <taxon>Platyhelminthes</taxon>
        <taxon>Rhabditophora</taxon>
        <taxon>Macrostomorpha</taxon>
        <taxon>Macrostomida</taxon>
        <taxon>Macrostomidae</taxon>
        <taxon>Macrostomum</taxon>
    </lineage>
</organism>
<dbReference type="Gene3D" id="2.120.10.30">
    <property type="entry name" value="TolB, C-terminal domain"/>
    <property type="match status" value="3"/>
</dbReference>
<evidence type="ECO:0000256" key="7">
    <source>
        <dbReference type="ARBA" id="ARBA00023170"/>
    </source>
</evidence>
<feature type="compositionally biased region" description="Acidic residues" evidence="10">
    <location>
        <begin position="1740"/>
        <end position="1762"/>
    </location>
</feature>
<feature type="domain" description="EGF-like" evidence="12">
    <location>
        <begin position="1097"/>
        <end position="1138"/>
    </location>
</feature>
<evidence type="ECO:0000259" key="12">
    <source>
        <dbReference type="SMART" id="SM00181"/>
    </source>
</evidence>
<feature type="compositionally biased region" description="Basic residues" evidence="10">
    <location>
        <begin position="1889"/>
        <end position="1907"/>
    </location>
</feature>
<dbReference type="OrthoDB" id="10066840at2759"/>
<evidence type="ECO:0000256" key="8">
    <source>
        <dbReference type="ARBA" id="ARBA00023180"/>
    </source>
</evidence>
<dbReference type="InterPro" id="IPR000033">
    <property type="entry name" value="LDLR_classB_rpt"/>
</dbReference>
<keyword evidence="3" id="KW-0254">Endocytosis</keyword>
<feature type="compositionally biased region" description="Low complexity" evidence="10">
    <location>
        <begin position="1879"/>
        <end position="1888"/>
    </location>
</feature>
<dbReference type="PANTHER" id="PTHR46513">
    <property type="entry name" value="VITELLOGENIN RECEPTOR-LIKE PROTEIN-RELATED-RELATED"/>
    <property type="match status" value="1"/>
</dbReference>
<keyword evidence="11" id="KW-0812">Transmembrane</keyword>
<feature type="transmembrane region" description="Helical" evidence="11">
    <location>
        <begin position="1672"/>
        <end position="1695"/>
    </location>
</feature>
<feature type="compositionally biased region" description="Low complexity" evidence="10">
    <location>
        <begin position="1908"/>
        <end position="1927"/>
    </location>
</feature>
<dbReference type="SMART" id="SM00135">
    <property type="entry name" value="LY"/>
    <property type="match status" value="8"/>
</dbReference>
<proteinExistence type="predicted"/>
<evidence type="ECO:0000256" key="4">
    <source>
        <dbReference type="ARBA" id="ARBA00022737"/>
    </source>
</evidence>
<feature type="domain" description="EGF-like" evidence="12">
    <location>
        <begin position="394"/>
        <end position="437"/>
    </location>
</feature>
<dbReference type="Gene3D" id="4.10.400.10">
    <property type="entry name" value="Low-density Lipoprotein Receptor"/>
    <property type="match status" value="1"/>
</dbReference>
<evidence type="ECO:0000313" key="14">
    <source>
        <dbReference type="Proteomes" id="UP000215902"/>
    </source>
</evidence>
<dbReference type="SUPFAM" id="SSF63825">
    <property type="entry name" value="YWTD domain"/>
    <property type="match status" value="3"/>
</dbReference>
<dbReference type="InterPro" id="IPR002172">
    <property type="entry name" value="LDrepeatLR_classA_rpt"/>
</dbReference>
<dbReference type="SUPFAM" id="SSF101898">
    <property type="entry name" value="NHL repeat"/>
    <property type="match status" value="1"/>
</dbReference>
<feature type="domain" description="EGF-like" evidence="12">
    <location>
        <begin position="727"/>
        <end position="789"/>
    </location>
</feature>
<feature type="compositionally biased region" description="Polar residues" evidence="10">
    <location>
        <begin position="1991"/>
        <end position="2002"/>
    </location>
</feature>
<dbReference type="GO" id="GO:0006897">
    <property type="term" value="P:endocytosis"/>
    <property type="evidence" value="ECO:0007669"/>
    <property type="project" value="UniProtKB-KW"/>
</dbReference>
<keyword evidence="7" id="KW-0675">Receptor</keyword>
<keyword evidence="14" id="KW-1185">Reference proteome</keyword>
<comment type="caution">
    <text evidence="9">Lacks conserved residue(s) required for the propagation of feature annotation.</text>
</comment>
<evidence type="ECO:0000256" key="1">
    <source>
        <dbReference type="ARBA" id="ARBA00004167"/>
    </source>
</evidence>
<dbReference type="Pfam" id="PF00057">
    <property type="entry name" value="Ldl_recept_a"/>
    <property type="match status" value="1"/>
</dbReference>
<evidence type="ECO:0000313" key="13">
    <source>
        <dbReference type="EMBL" id="PAA92191.1"/>
    </source>
</evidence>
<name>A0A267H1L6_9PLAT</name>
<dbReference type="InterPro" id="IPR000742">
    <property type="entry name" value="EGF"/>
</dbReference>
<keyword evidence="2" id="KW-0245">EGF-like domain</keyword>
<dbReference type="Proteomes" id="UP000215902">
    <property type="component" value="Unassembled WGS sequence"/>
</dbReference>
<sequence>MWQKYEFQFVFIMSCLSLHYISNCAFALVKDKTSIVVNSASIDSDKSAVEQRQQLGSDLVAVIGQRSGLSIIINGRETGIPSLADQACHAVAYARNGPLFVATDRKIFRLDASVGLPIEAADSDARASGSGRRVGGGGSGDGGRAQAIIADHIIQALAVDDIGRKVYWVTSTDLRAGQVSTLNVDNYNGTDRRTLFRMPATHTILSHTLAVDSLHACLIFFVDVQTHSAALGVKQLHIHRLDGQEVYNVSHISEANSIVAVTVDAENAIIYWMESNSGDTPVQVRGFSYSTLLPTFAASASPSAQAPPSPFAVLDIAKIDRPSNTLAYQGGRLYWMRGLEIVACELGAGSGSATTAACRTALTRSNSRAGEILFHLVLLSKSDYRAWPAAFTDVCSVRKPCAHLCFRYSSTIADQRYTCLCRFGLLPDPKNATHGCLSTYTDYLLISLDMGTSSSVLKMSLDTQDYHPVQLFGMPKYIVKCLAMDPLANVIYWIDYLHERVARSVTETIRRLDLTRNQPGTIEKILENADEVPQDLAVDWSSGNLYWVTARKLIISKLDGRHQYVLSTFDKITAVKVDPIRGYLFYCADGRLVRSRLDGVSQRLVLLNLTSSHFCQLAFDEATGDIYYLASPPGRLGVFQFSSGGAVSANISLSRAVAAVRSPAKVYAAFRGHLYWLSTSGDMSLGIVDRNGSNTRVVPISLRIPLSLAASSSQLATEFAAEIDSNPCRRPDNAGCEQLCIPRPDLTHLPVANRRICRCASRFRFAGTVSSSTGGESAPAPEDGHSRCQALSTFLVLASARDIGMAPLNLAAGSASSPDYESLHLSNDLKFVEFVAADPSRGRICWADVGRHIACAGLDRGTGADTAAGRSARVVVPAVTQPLGLAVDWATNLLFYIDKWPWPRLCAVSLDRPSLTRTLLVSDRLSGARGLVFDSNVFRLFWIDIKYKDQGRIDWLGFVSIAAPMDVEIETGTVLTGLGDPRHLALDQASRRLYFSDDKSVKSVTYEGQELRTLPLSVKPVGVAYHNSTVHFVALNSRRIHRVRVSPVTGEFVANRDEFGSGSVELPSGFRPISLILFDTDSARPPNAGNALKTRNFCLRNRCQHFCLLTRQLEIACACSDLHRRAPGDSGGFTEQCEPVSDWLHLVTDKGLTIGYPVGSETPSQLRQFTVSQRPSLPSDIIRVELLLTDSMASATADSPSSSGVYFLYLRRRGPVLLHNPATGVWRTLIRGQFLDMALEPVNRLLYLAEETAIVAHRLEPRLSSASSAASLPVEASALHWLIRNCSLEACRPVGLAIDPLAGHLYWMDRDSSDRTEEGAHLLHRCRLDGTGETRLDSMESELLMGPSSSLRFHSGGSGAGLYWTSNLGAVSGNRNNWALLKLQLPAAITPSNASQLPAAVRPIANVQLAGPYRNVTPFSLGDGRAYVLNSSRQISVYNCKEKGALPPILLPSDLGLDADRPVVTAMVAASIPQRRSVLQSSYAASCHRLSCSHICLPQSLSAASLTLPSCACPSGFELKDSGSFSHTPPTVCSPAPFTCSPREFTCRRRRQCVPLSALCDGRPDCHDTTDESCCDRTRGLRDVKSLPCRAQISGRPQCLALALWCDGAPQCSDASDQSEALCSESVVTESRVAEAAAAAEAAEASGLAPSSKPPIGHPGDASAGMMSGHGVFVYLLVPLLIGVVVLLPLLGYCCTRDKPALRLHVPEMAEMRPLPASATGGASRAAAAASVRDDKDPETMDDEDDDAGDGDDDDELDFDDDFDHQQQLPRCRSKEDLSSVATSAAAARAASSSKLSNSMSSQQQQQLCEYVETLNPPPSPCTDCSSLPGAAAAAARFHDFDDASRSGSDAAAAFYYSNNNHFASRHRRQRGSSGGSGEQQQELLVHQQHQRHSGSRRRRRRQRSRSRAAAAAAPAASASGVAGRRVPVSLIAPPYDSPYHQLQPQPQPPRQPRQHHRQHRSAGGGGSSASSSLVAMRSPPAYQNPPPTPNRVSACTDSSEPMVSVLLNR</sequence>
<keyword evidence="11" id="KW-1133">Transmembrane helix</keyword>
<comment type="subcellular location">
    <subcellularLocation>
        <location evidence="1">Membrane</location>
        <topology evidence="1">Single-pass membrane protein</topology>
    </subcellularLocation>
</comment>
<evidence type="ECO:0000256" key="5">
    <source>
        <dbReference type="ARBA" id="ARBA00023136"/>
    </source>
</evidence>
<keyword evidence="5 11" id="KW-0472">Membrane</keyword>
<feature type="domain" description="EGF-like" evidence="12">
    <location>
        <begin position="1486"/>
        <end position="1534"/>
    </location>
</feature>